<dbReference type="InterPro" id="IPR005828">
    <property type="entry name" value="MFS_sugar_transport-like"/>
</dbReference>
<dbReference type="PROSITE" id="PS00216">
    <property type="entry name" value="SUGAR_TRANSPORT_1"/>
    <property type="match status" value="1"/>
</dbReference>
<evidence type="ECO:0000256" key="3">
    <source>
        <dbReference type="ARBA" id="ARBA00022448"/>
    </source>
</evidence>
<dbReference type="OrthoDB" id="6133115at2759"/>
<feature type="transmembrane region" description="Helical" evidence="8">
    <location>
        <begin position="41"/>
        <end position="64"/>
    </location>
</feature>
<dbReference type="Gene3D" id="1.20.1250.20">
    <property type="entry name" value="MFS general substrate transporter like domains"/>
    <property type="match status" value="1"/>
</dbReference>
<name>A0A9N9UI74_9HYPO</name>
<dbReference type="EMBL" id="CABFNO020001436">
    <property type="protein sequence ID" value="CAG9987680.1"/>
    <property type="molecule type" value="Genomic_DNA"/>
</dbReference>
<feature type="transmembrane region" description="Helical" evidence="8">
    <location>
        <begin position="358"/>
        <end position="381"/>
    </location>
</feature>
<evidence type="ECO:0000256" key="7">
    <source>
        <dbReference type="RuleBase" id="RU003346"/>
    </source>
</evidence>
<dbReference type="GO" id="GO:0005351">
    <property type="term" value="F:carbohydrate:proton symporter activity"/>
    <property type="evidence" value="ECO:0007669"/>
    <property type="project" value="TreeGrafter"/>
</dbReference>
<accession>A0A9N9UI74</accession>
<dbReference type="PANTHER" id="PTHR48022">
    <property type="entry name" value="PLASTIDIC GLUCOSE TRANSPORTER 4"/>
    <property type="match status" value="1"/>
</dbReference>
<evidence type="ECO:0000256" key="4">
    <source>
        <dbReference type="ARBA" id="ARBA00022692"/>
    </source>
</evidence>
<keyword evidence="4 8" id="KW-0812">Transmembrane</keyword>
<reference evidence="10 11" key="2">
    <citation type="submission" date="2021-10" db="EMBL/GenBank/DDBJ databases">
        <authorList>
            <person name="Piombo E."/>
        </authorList>
    </citation>
    <scope>NUCLEOTIDE SEQUENCE [LARGE SCALE GENOMIC DNA]</scope>
</reference>
<dbReference type="InterPro" id="IPR050360">
    <property type="entry name" value="MFS_Sugar_Transporters"/>
</dbReference>
<feature type="transmembrane region" description="Helical" evidence="8">
    <location>
        <begin position="406"/>
        <end position="428"/>
    </location>
</feature>
<dbReference type="PROSITE" id="PS50850">
    <property type="entry name" value="MFS"/>
    <property type="match status" value="1"/>
</dbReference>
<dbReference type="Pfam" id="PF00083">
    <property type="entry name" value="Sugar_tr"/>
    <property type="match status" value="1"/>
</dbReference>
<evidence type="ECO:0000256" key="2">
    <source>
        <dbReference type="ARBA" id="ARBA00010992"/>
    </source>
</evidence>
<keyword evidence="5 8" id="KW-1133">Transmembrane helix</keyword>
<feature type="transmembrane region" description="Helical" evidence="8">
    <location>
        <begin position="469"/>
        <end position="490"/>
    </location>
</feature>
<proteinExistence type="inferred from homology"/>
<evidence type="ECO:0000256" key="8">
    <source>
        <dbReference type="SAM" id="Phobius"/>
    </source>
</evidence>
<evidence type="ECO:0000313" key="10">
    <source>
        <dbReference type="EMBL" id="CAG9987680.1"/>
    </source>
</evidence>
<comment type="subcellular location">
    <subcellularLocation>
        <location evidence="1">Membrane</location>
        <topology evidence="1">Multi-pass membrane protein</topology>
    </subcellularLocation>
</comment>
<dbReference type="FunFam" id="1.20.1250.20:FF:000117">
    <property type="entry name" value="MFS hexose transporter"/>
    <property type="match status" value="1"/>
</dbReference>
<evidence type="ECO:0000256" key="1">
    <source>
        <dbReference type="ARBA" id="ARBA00004141"/>
    </source>
</evidence>
<evidence type="ECO:0000313" key="11">
    <source>
        <dbReference type="Proteomes" id="UP000754883"/>
    </source>
</evidence>
<dbReference type="InterPro" id="IPR005829">
    <property type="entry name" value="Sugar_transporter_CS"/>
</dbReference>
<dbReference type="InterPro" id="IPR036259">
    <property type="entry name" value="MFS_trans_sf"/>
</dbReference>
<dbReference type="InterPro" id="IPR003663">
    <property type="entry name" value="Sugar/inositol_transpt"/>
</dbReference>
<feature type="transmembrane region" description="Helical" evidence="8">
    <location>
        <begin position="84"/>
        <end position="106"/>
    </location>
</feature>
<keyword evidence="11" id="KW-1185">Reference proteome</keyword>
<keyword evidence="3 7" id="KW-0813">Transport</keyword>
<feature type="transmembrane region" description="Helical" evidence="8">
    <location>
        <begin position="440"/>
        <end position="457"/>
    </location>
</feature>
<keyword evidence="6 8" id="KW-0472">Membrane</keyword>
<reference evidence="11" key="1">
    <citation type="submission" date="2019-06" db="EMBL/GenBank/DDBJ databases">
        <authorList>
            <person name="Broberg M."/>
        </authorList>
    </citation>
    <scope>NUCLEOTIDE SEQUENCE [LARGE SCALE GENOMIC DNA]</scope>
</reference>
<dbReference type="SUPFAM" id="SSF103473">
    <property type="entry name" value="MFS general substrate transporter"/>
    <property type="match status" value="1"/>
</dbReference>
<dbReference type="AlphaFoldDB" id="A0A9N9UI74"/>
<feature type="domain" description="Major facilitator superfamily (MFS) profile" evidence="9">
    <location>
        <begin position="44"/>
        <end position="494"/>
    </location>
</feature>
<dbReference type="PANTHER" id="PTHR48022:SF66">
    <property type="entry name" value="MFS HEXOSE TRANSPORTER"/>
    <property type="match status" value="1"/>
</dbReference>
<dbReference type="GO" id="GO:0016020">
    <property type="term" value="C:membrane"/>
    <property type="evidence" value="ECO:0007669"/>
    <property type="project" value="UniProtKB-SubCell"/>
</dbReference>
<evidence type="ECO:0000256" key="6">
    <source>
        <dbReference type="ARBA" id="ARBA00023136"/>
    </source>
</evidence>
<sequence>MGNSTTLAGPKGQDEHLNIRHADAPDLDRVIWYKEPQLRKLYCLCIFLLVASATTGYDGMMVNTSQQMDKWKEFFPQYADANKLGILINMYNIGSVTSFLVVPYMADYLGRKITIAIGCVLMILGAFVGAFSTSYGMYISGRFVLGFGNSFAQMCSPLLLTEICHPQHRGPLTTVYNCLWSLGSLCVSCIGCGTSSINSEWSWRSITLIQAMPSVIQLCGIWWLPESPRWLVSRDRAEEALQMLTKYHGAGDVDNVTVQLQYREMKDAIQNRKEKNAAYLDFFKTRGNRWRLAIIISLGVISQYSGNALFSNYIDIVYVGAGITEQNQKLALSAGKTIMDLLVAVSTALLVDQWGRRPLFLLGTAGMFASFALWTVLGAVYENSSQTLANGTQVYTNKAAGTGQIAFVWLFSLFYHVGFAGLLVSYALEILPFHLRAKGMMIMNITVQAILALGNQTNKLAWNNMPNHWNLMLFYTLWDFCEFLFVYFVYVETKGPTLEEIAIIFDGDDAIARVDVEQLGKEVELQVQHKELSA</sequence>
<feature type="transmembrane region" description="Helical" evidence="8">
    <location>
        <begin position="113"/>
        <end position="131"/>
    </location>
</feature>
<evidence type="ECO:0000259" key="9">
    <source>
        <dbReference type="PROSITE" id="PS50850"/>
    </source>
</evidence>
<feature type="transmembrane region" description="Helical" evidence="8">
    <location>
        <begin position="292"/>
        <end position="310"/>
    </location>
</feature>
<dbReference type="NCBIfam" id="TIGR00879">
    <property type="entry name" value="SP"/>
    <property type="match status" value="1"/>
</dbReference>
<gene>
    <name evidence="10" type="ORF">CBYS24578_00014954</name>
</gene>
<protein>
    <recommendedName>
        <fullName evidence="9">Major facilitator superfamily (MFS) profile domain-containing protein</fullName>
    </recommendedName>
</protein>
<comment type="caution">
    <text evidence="10">The sequence shown here is derived from an EMBL/GenBank/DDBJ whole genome shotgun (WGS) entry which is preliminary data.</text>
</comment>
<evidence type="ECO:0000256" key="5">
    <source>
        <dbReference type="ARBA" id="ARBA00022989"/>
    </source>
</evidence>
<organism evidence="10 11">
    <name type="scientific">Clonostachys byssicola</name>
    <dbReference type="NCBI Taxonomy" id="160290"/>
    <lineage>
        <taxon>Eukaryota</taxon>
        <taxon>Fungi</taxon>
        <taxon>Dikarya</taxon>
        <taxon>Ascomycota</taxon>
        <taxon>Pezizomycotina</taxon>
        <taxon>Sordariomycetes</taxon>
        <taxon>Hypocreomycetidae</taxon>
        <taxon>Hypocreales</taxon>
        <taxon>Bionectriaceae</taxon>
        <taxon>Clonostachys</taxon>
    </lineage>
</organism>
<dbReference type="Proteomes" id="UP000754883">
    <property type="component" value="Unassembled WGS sequence"/>
</dbReference>
<comment type="similarity">
    <text evidence="2 7">Belongs to the major facilitator superfamily. Sugar transporter (TC 2.A.1.1) family.</text>
</comment>
<dbReference type="InterPro" id="IPR020846">
    <property type="entry name" value="MFS_dom"/>
</dbReference>